<keyword evidence="2" id="KW-1185">Reference proteome</keyword>
<dbReference type="EMBL" id="JAAAIM010003205">
    <property type="protein sequence ID" value="KAG0268957.1"/>
    <property type="molecule type" value="Genomic_DNA"/>
</dbReference>
<comment type="caution">
    <text evidence="1">The sequence shown here is derived from an EMBL/GenBank/DDBJ whole genome shotgun (WGS) entry which is preliminary data.</text>
</comment>
<gene>
    <name evidence="1" type="ORF">BGZ96_006612</name>
</gene>
<evidence type="ECO:0000313" key="1">
    <source>
        <dbReference type="EMBL" id="KAG0268957.1"/>
    </source>
</evidence>
<reference evidence="1 2" key="1">
    <citation type="journal article" date="2020" name="Fungal Divers.">
        <title>Resolving the Mortierellaceae phylogeny through synthesis of multi-gene phylogenetics and phylogenomics.</title>
        <authorList>
            <person name="Vandepol N."/>
            <person name="Liber J."/>
            <person name="Desiro A."/>
            <person name="Na H."/>
            <person name="Kennedy M."/>
            <person name="Barry K."/>
            <person name="Grigoriev I.V."/>
            <person name="Miller A.N."/>
            <person name="O'Donnell K."/>
            <person name="Stajich J.E."/>
            <person name="Bonito G."/>
        </authorList>
    </citation>
    <scope>NUCLEOTIDE SEQUENCE [LARGE SCALE GENOMIC DNA]</scope>
    <source>
        <strain evidence="1 2">AD045</strain>
    </source>
</reference>
<feature type="non-terminal residue" evidence="1">
    <location>
        <position position="1"/>
    </location>
</feature>
<accession>A0ABQ7JGP6</accession>
<feature type="non-terminal residue" evidence="1">
    <location>
        <position position="176"/>
    </location>
</feature>
<protein>
    <submittedName>
        <fullName evidence="1">Uncharacterized protein</fullName>
    </submittedName>
</protein>
<sequence length="176" mass="19667">DSQLALEELLEEGFELNGIRFQQELAAAIFQEQEGRPVVDYIQRRDGATWKAKFFGTDPGISIIRGASLLSHVGTQHRFVDRSILEYFFSCTIYGPADSNRNFAPYRHFDSGNTRNHPLSQMDLVAEPSVIQFLAERVQLDPGFLQQLLDFIEQSKTDDDAACAAANAITILVKAG</sequence>
<name>A0ABQ7JGP6_9FUNG</name>
<organism evidence="1 2">
    <name type="scientific">Linnemannia gamsii</name>
    <dbReference type="NCBI Taxonomy" id="64522"/>
    <lineage>
        <taxon>Eukaryota</taxon>
        <taxon>Fungi</taxon>
        <taxon>Fungi incertae sedis</taxon>
        <taxon>Mucoromycota</taxon>
        <taxon>Mortierellomycotina</taxon>
        <taxon>Mortierellomycetes</taxon>
        <taxon>Mortierellales</taxon>
        <taxon>Mortierellaceae</taxon>
        <taxon>Linnemannia</taxon>
    </lineage>
</organism>
<proteinExistence type="predicted"/>
<evidence type="ECO:0000313" key="2">
    <source>
        <dbReference type="Proteomes" id="UP001194696"/>
    </source>
</evidence>
<dbReference type="Proteomes" id="UP001194696">
    <property type="component" value="Unassembled WGS sequence"/>
</dbReference>